<evidence type="ECO:0000256" key="4">
    <source>
        <dbReference type="ARBA" id="ARBA00023136"/>
    </source>
</evidence>
<dbReference type="eggNOG" id="COG1970">
    <property type="taxonomic scope" value="Bacteria"/>
</dbReference>
<keyword evidence="2" id="KW-0812">Transmembrane</keyword>
<proteinExistence type="predicted"/>
<dbReference type="PANTHER" id="PTHR30266">
    <property type="entry name" value="MECHANOSENSITIVE CHANNEL MSCL"/>
    <property type="match status" value="1"/>
</dbReference>
<dbReference type="EMBL" id="LR215010">
    <property type="protein sequence ID" value="VEU69102.1"/>
    <property type="molecule type" value="Genomic_DNA"/>
</dbReference>
<dbReference type="HOGENOM" id="CLU_095787_3_0_14"/>
<evidence type="ECO:0000313" key="5">
    <source>
        <dbReference type="EMBL" id="VEU69102.1"/>
    </source>
</evidence>
<dbReference type="GO" id="GO:0016020">
    <property type="term" value="C:membrane"/>
    <property type="evidence" value="ECO:0007669"/>
    <property type="project" value="UniProtKB-SubCell"/>
</dbReference>
<dbReference type="Proteomes" id="UP000290495">
    <property type="component" value="Chromosome"/>
</dbReference>
<gene>
    <name evidence="5" type="primary">mscL</name>
    <name evidence="5" type="ORF">NCTC10146_00585</name>
</gene>
<dbReference type="InterPro" id="IPR037673">
    <property type="entry name" value="MSC/AndL"/>
</dbReference>
<keyword evidence="4" id="KW-0472">Membrane</keyword>
<keyword evidence="3" id="KW-1133">Transmembrane helix</keyword>
<dbReference type="AlphaFoldDB" id="A0A0F6ZPV4"/>
<organism evidence="5 6">
    <name type="scientific">Mycoplasmopsis canis</name>
    <dbReference type="NCBI Taxonomy" id="29555"/>
    <lineage>
        <taxon>Bacteria</taxon>
        <taxon>Bacillati</taxon>
        <taxon>Mycoplasmatota</taxon>
        <taxon>Mycoplasmoidales</taxon>
        <taxon>Metamycoplasmataceae</taxon>
        <taxon>Mycoplasmopsis</taxon>
    </lineage>
</organism>
<dbReference type="STRING" id="29555.AAW50_02950"/>
<dbReference type="Gene3D" id="1.10.1200.120">
    <property type="entry name" value="Large-conductance mechanosensitive channel, MscL, domain 1"/>
    <property type="match status" value="1"/>
</dbReference>
<reference evidence="5 6" key="1">
    <citation type="submission" date="2019-01" db="EMBL/GenBank/DDBJ databases">
        <authorList>
            <consortium name="Pathogen Informatics"/>
        </authorList>
    </citation>
    <scope>NUCLEOTIDE SEQUENCE [LARGE SCALE GENOMIC DNA]</scope>
    <source>
        <strain evidence="5 6">NCTC10146</strain>
    </source>
</reference>
<accession>A0A0F6ZPV4</accession>
<dbReference type="Pfam" id="PF01741">
    <property type="entry name" value="MscL"/>
    <property type="match status" value="1"/>
</dbReference>
<dbReference type="KEGG" id="mcas:AAW50_02950"/>
<evidence type="ECO:0000256" key="1">
    <source>
        <dbReference type="ARBA" id="ARBA00004141"/>
    </source>
</evidence>
<evidence type="ECO:0000256" key="3">
    <source>
        <dbReference type="ARBA" id="ARBA00022989"/>
    </source>
</evidence>
<name>A0A0F6ZPV4_9BACT</name>
<sequence length="139" mass="15279">MNKKNITKSTFKDALNFFKKGNILLLAIAFLAGAVFNAVVASLANDIIMSAIAELIGGKSLNEWKVGGMLVGKFLGTVINFVIVTALLFILLFTYFLIRNIRIAKKEKNAPAPVVEPAKPTVEELMLEQLQSINEKLQK</sequence>
<dbReference type="PANTHER" id="PTHR30266:SF2">
    <property type="entry name" value="LARGE-CONDUCTANCE MECHANOSENSITIVE CHANNEL"/>
    <property type="match status" value="1"/>
</dbReference>
<dbReference type="GO" id="GO:0008381">
    <property type="term" value="F:mechanosensitive monoatomic ion channel activity"/>
    <property type="evidence" value="ECO:0007669"/>
    <property type="project" value="TreeGrafter"/>
</dbReference>
<protein>
    <submittedName>
        <fullName evidence="5">Large conductance mechanosensitive channel protein</fullName>
    </submittedName>
</protein>
<comment type="subcellular location">
    <subcellularLocation>
        <location evidence="1">Membrane</location>
        <topology evidence="1">Multi-pass membrane protein</topology>
    </subcellularLocation>
</comment>
<dbReference type="SUPFAM" id="SSF81330">
    <property type="entry name" value="Gated mechanosensitive channel"/>
    <property type="match status" value="1"/>
</dbReference>
<dbReference type="RefSeq" id="WP_004795342.1">
    <property type="nucleotide sequence ID" value="NZ_CP011368.1"/>
</dbReference>
<evidence type="ECO:0000313" key="6">
    <source>
        <dbReference type="Proteomes" id="UP000290495"/>
    </source>
</evidence>
<dbReference type="InterPro" id="IPR036019">
    <property type="entry name" value="MscL_channel"/>
</dbReference>
<evidence type="ECO:0000256" key="2">
    <source>
        <dbReference type="ARBA" id="ARBA00022692"/>
    </source>
</evidence>